<comment type="caution">
    <text evidence="4">The sequence shown here is derived from an EMBL/GenBank/DDBJ whole genome shotgun (WGS) entry which is preliminary data.</text>
</comment>
<dbReference type="PANTHER" id="PTHR39339">
    <property type="entry name" value="SLR1444 PROTEIN"/>
    <property type="match status" value="1"/>
</dbReference>
<dbReference type="CDD" id="cd07374">
    <property type="entry name" value="CYTH-like_Pase"/>
    <property type="match status" value="1"/>
</dbReference>
<name>A0A542ZI77_9MICO</name>
<evidence type="ECO:0000313" key="4">
    <source>
        <dbReference type="EMBL" id="TQL60042.1"/>
    </source>
</evidence>
<dbReference type="SMART" id="SM00880">
    <property type="entry name" value="CHAD"/>
    <property type="match status" value="1"/>
</dbReference>
<dbReference type="OrthoDB" id="9777271at2"/>
<evidence type="ECO:0000256" key="1">
    <source>
        <dbReference type="SAM" id="MobiDB-lite"/>
    </source>
</evidence>
<dbReference type="InterPro" id="IPR033469">
    <property type="entry name" value="CYTH-like_dom_sf"/>
</dbReference>
<feature type="domain" description="CYTH" evidence="2">
    <location>
        <begin position="6"/>
        <end position="208"/>
    </location>
</feature>
<organism evidence="4 5">
    <name type="scientific">Oryzihumus leptocrescens</name>
    <dbReference type="NCBI Taxonomy" id="297536"/>
    <lineage>
        <taxon>Bacteria</taxon>
        <taxon>Bacillati</taxon>
        <taxon>Actinomycetota</taxon>
        <taxon>Actinomycetes</taxon>
        <taxon>Micrococcales</taxon>
        <taxon>Intrasporangiaceae</taxon>
        <taxon>Oryzihumus</taxon>
    </lineage>
</organism>
<dbReference type="PANTHER" id="PTHR39339:SF1">
    <property type="entry name" value="CHAD DOMAIN-CONTAINING PROTEIN"/>
    <property type="match status" value="1"/>
</dbReference>
<dbReference type="AlphaFoldDB" id="A0A542ZI77"/>
<feature type="region of interest" description="Disordered" evidence="1">
    <location>
        <begin position="188"/>
        <end position="220"/>
    </location>
</feature>
<feature type="domain" description="CHAD" evidence="3">
    <location>
        <begin position="218"/>
        <end position="502"/>
    </location>
</feature>
<protein>
    <submittedName>
        <fullName evidence="4">CHAD domain-containing protein</fullName>
    </submittedName>
</protein>
<keyword evidence="5" id="KW-1185">Reference proteome</keyword>
<reference evidence="4 5" key="1">
    <citation type="submission" date="2019-06" db="EMBL/GenBank/DDBJ databases">
        <title>Sequencing the genomes of 1000 actinobacteria strains.</title>
        <authorList>
            <person name="Klenk H.-P."/>
        </authorList>
    </citation>
    <scope>NUCLEOTIDE SEQUENCE [LARGE SCALE GENOMIC DNA]</scope>
    <source>
        <strain evidence="4 5">DSM 18082</strain>
    </source>
</reference>
<dbReference type="Gene3D" id="1.40.20.10">
    <property type="entry name" value="CHAD domain"/>
    <property type="match status" value="1"/>
</dbReference>
<dbReference type="PROSITE" id="PS51708">
    <property type="entry name" value="CHAD"/>
    <property type="match status" value="1"/>
</dbReference>
<dbReference type="InterPro" id="IPR007899">
    <property type="entry name" value="CHAD_dom"/>
</dbReference>
<evidence type="ECO:0000259" key="3">
    <source>
        <dbReference type="PROSITE" id="PS51708"/>
    </source>
</evidence>
<dbReference type="InterPro" id="IPR038186">
    <property type="entry name" value="CHAD_dom_sf"/>
</dbReference>
<dbReference type="InterPro" id="IPR023577">
    <property type="entry name" value="CYTH_domain"/>
</dbReference>
<proteinExistence type="predicted"/>
<dbReference type="RefSeq" id="WP_141787988.1">
    <property type="nucleotide sequence ID" value="NZ_BAAAKX010000005.1"/>
</dbReference>
<dbReference type="SMART" id="SM01118">
    <property type="entry name" value="CYTH"/>
    <property type="match status" value="1"/>
</dbReference>
<accession>A0A542ZI77</accession>
<dbReference type="Proteomes" id="UP000319514">
    <property type="component" value="Unassembled WGS sequence"/>
</dbReference>
<dbReference type="Pfam" id="PF05235">
    <property type="entry name" value="CHAD"/>
    <property type="match status" value="1"/>
</dbReference>
<dbReference type="SUPFAM" id="SSF55154">
    <property type="entry name" value="CYTH-like phosphatases"/>
    <property type="match status" value="1"/>
</dbReference>
<dbReference type="Pfam" id="PF01928">
    <property type="entry name" value="CYTH"/>
    <property type="match status" value="1"/>
</dbReference>
<evidence type="ECO:0000313" key="5">
    <source>
        <dbReference type="Proteomes" id="UP000319514"/>
    </source>
</evidence>
<evidence type="ECO:0000259" key="2">
    <source>
        <dbReference type="PROSITE" id="PS51707"/>
    </source>
</evidence>
<dbReference type="PROSITE" id="PS51707">
    <property type="entry name" value="CYTH"/>
    <property type="match status" value="1"/>
</dbReference>
<sequence>MAPSVHAEVERKYDVDAHVALPDRRALAQLPGVAVVEGPAEERLEATYVDTAGLDLAAHKVTLRRRTGGHDAGWTLKLPVTREERQEVHVPLGPADEPVPEELLDRVRAHVRDHPVTPLVRISTIRQVHRLIGDGGALLAWLVDDQVTATPLRAESGTSSWREWEVELTDNGGRELWDALDEVVGAAGATRSGSGSKLARSLGEGAPEPPPPARLSRRSPAGDVLRLALTTQVEALKTQDAAVRRGAGDSVHQLRIASRRLRSTLATYRPLLRDPDAAQSVRDELQWLGLGLNTARDTQVMQARLASLLEQEPEHLVVGPVGERIAAELTERFVAGLREGLTLLDQERYFRLLDALDALVGAPLTARADKPAGKVIDTLLERNRRRLLRAARRAERAGDREQRDLALHEVRKAAKRLRYAAETAGPALGKPMTKLARRAKALQDVLGEHQDGVVCRALLLDLAASATAHGESAFTYGRLHAHEEALTATQETAYRQALAALG</sequence>
<dbReference type="EMBL" id="VFOQ01000001">
    <property type="protein sequence ID" value="TQL60042.1"/>
    <property type="molecule type" value="Genomic_DNA"/>
</dbReference>
<gene>
    <name evidence="4" type="ORF">FB474_1418</name>
</gene>
<dbReference type="Gene3D" id="2.40.320.10">
    <property type="entry name" value="Hypothetical Protein Pfu-838710-001"/>
    <property type="match status" value="1"/>
</dbReference>
<feature type="compositionally biased region" description="Low complexity" evidence="1">
    <location>
        <begin position="188"/>
        <end position="206"/>
    </location>
</feature>